<organism evidence="1 2">
    <name type="scientific">Actinokineospora xionganensis</name>
    <dbReference type="NCBI Taxonomy" id="2684470"/>
    <lineage>
        <taxon>Bacteria</taxon>
        <taxon>Bacillati</taxon>
        <taxon>Actinomycetota</taxon>
        <taxon>Actinomycetes</taxon>
        <taxon>Pseudonocardiales</taxon>
        <taxon>Pseudonocardiaceae</taxon>
        <taxon>Actinokineospora</taxon>
    </lineage>
</organism>
<reference evidence="1 2" key="1">
    <citation type="submission" date="2020-06" db="EMBL/GenBank/DDBJ databases">
        <title>Actinokineospora xiongansis sp. nov., isolated from soil of Baiyangdian.</title>
        <authorList>
            <person name="Zhang X."/>
        </authorList>
    </citation>
    <scope>NUCLEOTIDE SEQUENCE [LARGE SCALE GENOMIC DNA]</scope>
    <source>
        <strain evidence="1 2">HBU206404</strain>
    </source>
</reference>
<keyword evidence="2" id="KW-1185">Reference proteome</keyword>
<proteinExistence type="predicted"/>
<dbReference type="RefSeq" id="WP_187217764.1">
    <property type="nucleotide sequence ID" value="NZ_JABVED010000001.1"/>
</dbReference>
<comment type="caution">
    <text evidence="1">The sequence shown here is derived from an EMBL/GenBank/DDBJ whole genome shotgun (WGS) entry which is preliminary data.</text>
</comment>
<dbReference type="Proteomes" id="UP000734823">
    <property type="component" value="Unassembled WGS sequence"/>
</dbReference>
<evidence type="ECO:0000313" key="1">
    <source>
        <dbReference type="EMBL" id="MBC6445695.1"/>
    </source>
</evidence>
<name>A0ABR7KZ93_9PSEU</name>
<evidence type="ECO:0000313" key="2">
    <source>
        <dbReference type="Proteomes" id="UP000734823"/>
    </source>
</evidence>
<evidence type="ECO:0008006" key="3">
    <source>
        <dbReference type="Google" id="ProtNLM"/>
    </source>
</evidence>
<accession>A0ABR7KZ93</accession>
<dbReference type="EMBL" id="JABVED010000001">
    <property type="protein sequence ID" value="MBC6445695.1"/>
    <property type="molecule type" value="Genomic_DNA"/>
</dbReference>
<protein>
    <recommendedName>
        <fullName evidence="3">Excreted virulence factor EspC (Type VII ESX diderm)</fullName>
    </recommendedName>
</protein>
<sequence length="120" mass="12557">MVRTRQASAALAAAADGIAAAVRAHRAADHDELRESGWQLTRLTGGLTDIAALLATELAHHDRHRLLRGHDGADPGPALATASRELTELRQALAAAERAARGYYTALSGLTVDVDLSVTG</sequence>
<gene>
    <name evidence="1" type="ORF">GPZ80_00705</name>
</gene>